<evidence type="ECO:0000313" key="3">
    <source>
        <dbReference type="Proteomes" id="UP000735302"/>
    </source>
</evidence>
<proteinExistence type="predicted"/>
<feature type="compositionally biased region" description="Basic and acidic residues" evidence="1">
    <location>
        <begin position="50"/>
        <end position="61"/>
    </location>
</feature>
<feature type="region of interest" description="Disordered" evidence="1">
    <location>
        <begin position="1"/>
        <end position="63"/>
    </location>
</feature>
<name>A0AAV3Z694_9GAST</name>
<dbReference type="AlphaFoldDB" id="A0AAV3Z694"/>
<sequence>MQDIHQQHSQEPQVDMRQPKQFLSLPSPQQGDLKRSGPPSDQGAGGGTQTRDRRFPSDLRVDSLATVPSTPRLSVNDYTTIF</sequence>
<keyword evidence="3" id="KW-1185">Reference proteome</keyword>
<evidence type="ECO:0000313" key="2">
    <source>
        <dbReference type="EMBL" id="GFN89992.1"/>
    </source>
</evidence>
<dbReference type="EMBL" id="BLXT01001978">
    <property type="protein sequence ID" value="GFN89992.1"/>
    <property type="molecule type" value="Genomic_DNA"/>
</dbReference>
<protein>
    <submittedName>
        <fullName evidence="2">Uncharacterized protein</fullName>
    </submittedName>
</protein>
<organism evidence="2 3">
    <name type="scientific">Plakobranchus ocellatus</name>
    <dbReference type="NCBI Taxonomy" id="259542"/>
    <lineage>
        <taxon>Eukaryota</taxon>
        <taxon>Metazoa</taxon>
        <taxon>Spiralia</taxon>
        <taxon>Lophotrochozoa</taxon>
        <taxon>Mollusca</taxon>
        <taxon>Gastropoda</taxon>
        <taxon>Heterobranchia</taxon>
        <taxon>Euthyneura</taxon>
        <taxon>Panpulmonata</taxon>
        <taxon>Sacoglossa</taxon>
        <taxon>Placobranchoidea</taxon>
        <taxon>Plakobranchidae</taxon>
        <taxon>Plakobranchus</taxon>
    </lineage>
</organism>
<accession>A0AAV3Z694</accession>
<dbReference type="Proteomes" id="UP000735302">
    <property type="component" value="Unassembled WGS sequence"/>
</dbReference>
<evidence type="ECO:0000256" key="1">
    <source>
        <dbReference type="SAM" id="MobiDB-lite"/>
    </source>
</evidence>
<gene>
    <name evidence="2" type="ORF">PoB_001649800</name>
</gene>
<comment type="caution">
    <text evidence="2">The sequence shown here is derived from an EMBL/GenBank/DDBJ whole genome shotgun (WGS) entry which is preliminary data.</text>
</comment>
<reference evidence="2 3" key="1">
    <citation type="journal article" date="2021" name="Elife">
        <title>Chloroplast acquisition without the gene transfer in kleptoplastic sea slugs, Plakobranchus ocellatus.</title>
        <authorList>
            <person name="Maeda T."/>
            <person name="Takahashi S."/>
            <person name="Yoshida T."/>
            <person name="Shimamura S."/>
            <person name="Takaki Y."/>
            <person name="Nagai Y."/>
            <person name="Toyoda A."/>
            <person name="Suzuki Y."/>
            <person name="Arimoto A."/>
            <person name="Ishii H."/>
            <person name="Satoh N."/>
            <person name="Nishiyama T."/>
            <person name="Hasebe M."/>
            <person name="Maruyama T."/>
            <person name="Minagawa J."/>
            <person name="Obokata J."/>
            <person name="Shigenobu S."/>
        </authorList>
    </citation>
    <scope>NUCLEOTIDE SEQUENCE [LARGE SCALE GENOMIC DNA]</scope>
</reference>